<comment type="similarity">
    <text evidence="1">Belongs to the short-chain dehydrogenases/reductases (SDR) family.</text>
</comment>
<dbReference type="Pfam" id="PF00106">
    <property type="entry name" value="adh_short"/>
    <property type="match status" value="1"/>
</dbReference>
<gene>
    <name evidence="3" type="ORF">JK361_05655</name>
</gene>
<dbReference type="Gene3D" id="3.40.50.720">
    <property type="entry name" value="NAD(P)-binding Rossmann-like Domain"/>
    <property type="match status" value="1"/>
</dbReference>
<evidence type="ECO:0000313" key="3">
    <source>
        <dbReference type="EMBL" id="MBL1104094.1"/>
    </source>
</evidence>
<comment type="caution">
    <text evidence="3">The sequence shown here is derived from an EMBL/GenBank/DDBJ whole genome shotgun (WGS) entry which is preliminary data.</text>
</comment>
<evidence type="ECO:0000256" key="1">
    <source>
        <dbReference type="ARBA" id="ARBA00006484"/>
    </source>
</evidence>
<dbReference type="InterPro" id="IPR036291">
    <property type="entry name" value="NAD(P)-bd_dom_sf"/>
</dbReference>
<evidence type="ECO:0000256" key="2">
    <source>
        <dbReference type="ARBA" id="ARBA00023002"/>
    </source>
</evidence>
<dbReference type="PANTHER" id="PTHR43669:SF3">
    <property type="entry name" value="ALCOHOL DEHYDROGENASE, PUTATIVE (AFU_ORTHOLOGUE AFUA_3G03445)-RELATED"/>
    <property type="match status" value="1"/>
</dbReference>
<name>A0ABS1NVQ4_9ACTN</name>
<evidence type="ECO:0000313" key="4">
    <source>
        <dbReference type="Proteomes" id="UP000621386"/>
    </source>
</evidence>
<dbReference type="PANTHER" id="PTHR43669">
    <property type="entry name" value="5-KETO-D-GLUCONATE 5-REDUCTASE"/>
    <property type="match status" value="1"/>
</dbReference>
<accession>A0ABS1NVQ4</accession>
<sequence length="77" mass="8100">MTDLKRFAGHAVLVTGAARGIGAAVARRLAEEGGRVLLTDRDLPEAERTASALRQRGLAAEAFACDAADRAVVRRPS</sequence>
<dbReference type="InterPro" id="IPR002347">
    <property type="entry name" value="SDR_fam"/>
</dbReference>
<dbReference type="Proteomes" id="UP000621386">
    <property type="component" value="Unassembled WGS sequence"/>
</dbReference>
<reference evidence="3 4" key="1">
    <citation type="submission" date="2021-01" db="EMBL/GenBank/DDBJ databases">
        <title>WGS of actinomycetes isolated from Thailand.</title>
        <authorList>
            <person name="Thawai C."/>
        </authorList>
    </citation>
    <scope>NUCLEOTIDE SEQUENCE [LARGE SCALE GENOMIC DNA]</scope>
    <source>
        <strain evidence="3 4">CH5-8</strain>
    </source>
</reference>
<protein>
    <submittedName>
        <fullName evidence="3">SDR family NAD(P)-dependent oxidoreductase</fullName>
    </submittedName>
</protein>
<dbReference type="SUPFAM" id="SSF51735">
    <property type="entry name" value="NAD(P)-binding Rossmann-fold domains"/>
    <property type="match status" value="1"/>
</dbReference>
<dbReference type="EMBL" id="JAERRH010000002">
    <property type="protein sequence ID" value="MBL1104094.1"/>
    <property type="molecule type" value="Genomic_DNA"/>
</dbReference>
<organism evidence="3 4">
    <name type="scientific">Streptomyces musisoli</name>
    <dbReference type="NCBI Taxonomy" id="2802280"/>
    <lineage>
        <taxon>Bacteria</taxon>
        <taxon>Bacillati</taxon>
        <taxon>Actinomycetota</taxon>
        <taxon>Actinomycetes</taxon>
        <taxon>Kitasatosporales</taxon>
        <taxon>Streptomycetaceae</taxon>
        <taxon>Streptomyces</taxon>
    </lineage>
</organism>
<keyword evidence="4" id="KW-1185">Reference proteome</keyword>
<proteinExistence type="inferred from homology"/>
<keyword evidence="2" id="KW-0560">Oxidoreductase</keyword>